<dbReference type="Pfam" id="PF02518">
    <property type="entry name" value="HATPase_c"/>
    <property type="match status" value="1"/>
</dbReference>
<feature type="transmembrane region" description="Helical" evidence="7">
    <location>
        <begin position="17"/>
        <end position="37"/>
    </location>
</feature>
<dbReference type="PROSITE" id="PS50109">
    <property type="entry name" value="HIS_KIN"/>
    <property type="match status" value="1"/>
</dbReference>
<dbReference type="InterPro" id="IPR000014">
    <property type="entry name" value="PAS"/>
</dbReference>
<dbReference type="InterPro" id="IPR033463">
    <property type="entry name" value="sCache_3"/>
</dbReference>
<dbReference type="Pfam" id="PF17203">
    <property type="entry name" value="sCache_3_2"/>
    <property type="match status" value="1"/>
</dbReference>
<dbReference type="SMART" id="SM00091">
    <property type="entry name" value="PAS"/>
    <property type="match status" value="1"/>
</dbReference>
<dbReference type="InterPro" id="IPR039506">
    <property type="entry name" value="SPOB_a"/>
</dbReference>
<dbReference type="EMBL" id="CP078093">
    <property type="protein sequence ID" value="QXM06547.1"/>
    <property type="molecule type" value="Genomic_DNA"/>
</dbReference>
<evidence type="ECO:0000313" key="10">
    <source>
        <dbReference type="EMBL" id="QXM06547.1"/>
    </source>
</evidence>
<dbReference type="SMART" id="SM00387">
    <property type="entry name" value="HATPase_c"/>
    <property type="match status" value="1"/>
</dbReference>
<keyword evidence="3" id="KW-0597">Phosphoprotein</keyword>
<dbReference type="RefSeq" id="WP_218283243.1">
    <property type="nucleotide sequence ID" value="NZ_CP078093.1"/>
</dbReference>
<proteinExistence type="predicted"/>
<organism evidence="10 11">
    <name type="scientific">Crassaminicella indica</name>
    <dbReference type="NCBI Taxonomy" id="2855394"/>
    <lineage>
        <taxon>Bacteria</taxon>
        <taxon>Bacillati</taxon>
        <taxon>Bacillota</taxon>
        <taxon>Clostridia</taxon>
        <taxon>Eubacteriales</taxon>
        <taxon>Clostridiaceae</taxon>
        <taxon>Crassaminicella</taxon>
    </lineage>
</organism>
<dbReference type="Proteomes" id="UP000886818">
    <property type="component" value="Chromosome"/>
</dbReference>
<feature type="domain" description="PAS" evidence="9">
    <location>
        <begin position="216"/>
        <end position="267"/>
    </location>
</feature>
<evidence type="ECO:0000256" key="5">
    <source>
        <dbReference type="ARBA" id="ARBA00022989"/>
    </source>
</evidence>
<keyword evidence="6 7" id="KW-0472">Membrane</keyword>
<evidence type="ECO:0000256" key="7">
    <source>
        <dbReference type="SAM" id="Phobius"/>
    </source>
</evidence>
<keyword evidence="10" id="KW-0808">Transferase</keyword>
<dbReference type="PANTHER" id="PTHR43547">
    <property type="entry name" value="TWO-COMPONENT HISTIDINE KINASE"/>
    <property type="match status" value="1"/>
</dbReference>
<dbReference type="InterPro" id="IPR003594">
    <property type="entry name" value="HATPase_dom"/>
</dbReference>
<evidence type="ECO:0000313" key="11">
    <source>
        <dbReference type="Proteomes" id="UP000886818"/>
    </source>
</evidence>
<dbReference type="PROSITE" id="PS50112">
    <property type="entry name" value="PAS"/>
    <property type="match status" value="1"/>
</dbReference>
<protein>
    <submittedName>
        <fullName evidence="10">Sensor histidine kinase</fullName>
    </submittedName>
</protein>
<feature type="domain" description="Histidine kinase" evidence="8">
    <location>
        <begin position="339"/>
        <end position="530"/>
    </location>
</feature>
<reference evidence="10" key="1">
    <citation type="submission" date="2021-07" db="EMBL/GenBank/DDBJ databases">
        <title>Complete genome sequence of Crassaminicella sp. 143-21, isolated from a deep-sea hydrothermal vent.</title>
        <authorList>
            <person name="Li X."/>
        </authorList>
    </citation>
    <scope>NUCLEOTIDE SEQUENCE</scope>
    <source>
        <strain evidence="10">143-21</strain>
    </source>
</reference>
<evidence type="ECO:0000256" key="6">
    <source>
        <dbReference type="ARBA" id="ARBA00023136"/>
    </source>
</evidence>
<evidence type="ECO:0000259" key="9">
    <source>
        <dbReference type="PROSITE" id="PS50112"/>
    </source>
</evidence>
<comment type="subcellular location">
    <subcellularLocation>
        <location evidence="1">Cell membrane</location>
        <topology evidence="1">Multi-pass membrane protein</topology>
    </subcellularLocation>
</comment>
<dbReference type="GO" id="GO:0016301">
    <property type="term" value="F:kinase activity"/>
    <property type="evidence" value="ECO:0007669"/>
    <property type="project" value="UniProtKB-KW"/>
</dbReference>
<keyword evidence="2" id="KW-1003">Cell membrane</keyword>
<sequence>MREVIFIKKNFTLQTKITILITALILFSISISILFIGKWSLDNIQNKVEGNIKNVSIILANSPNIQKSLEEKDSKKVQKHVKELLNRLEGVDIITIADMNGIRYAHPNPDRIGQRFVGGDEVSVIKEGKSYISQAKGTLGVSIRAFEPIFYKDKQIGFVMAGVLYEDIQNFRIHALITMCGFTLFGILLGSIGALIIAKRTRDSLLGLEPDEIVYLYRENRAMLESIREGIIAIDAYGKITLVNDYAIKILNINNPNVIGEYVLDVFPTSRLLEVLSSGVCEYNEEQIINDTLILTNRVPIMDGDEIIGAMASFNDRTKIKRLAEEITGVRQIIQALRANTHEFMNKLHVILGLIELNEIDEVKKYIKGIVKEQEQIRFFLMKKIKNPTISAIILGKLNRAKELKINMEIDNNSYLEKYYKNIQNENLVTIIGNLLDNAMEAIIKKEEDGEIYLRIEDIKYCIEIEVQDNGIGIKNEHIKNIFKRGFTTKEEGGIGLFLVEKSIKQLNGEIFVDSKVNEGTSILVRIPKE</sequence>
<dbReference type="Pfam" id="PF00989">
    <property type="entry name" value="PAS"/>
    <property type="match status" value="1"/>
</dbReference>
<evidence type="ECO:0000256" key="1">
    <source>
        <dbReference type="ARBA" id="ARBA00004651"/>
    </source>
</evidence>
<keyword evidence="10" id="KW-0418">Kinase</keyword>
<keyword evidence="5 7" id="KW-1133">Transmembrane helix</keyword>
<evidence type="ECO:0000256" key="2">
    <source>
        <dbReference type="ARBA" id="ARBA00022475"/>
    </source>
</evidence>
<keyword evidence="4 7" id="KW-0812">Transmembrane</keyword>
<keyword evidence="11" id="KW-1185">Reference proteome</keyword>
<feature type="transmembrane region" description="Helical" evidence="7">
    <location>
        <begin position="175"/>
        <end position="198"/>
    </location>
</feature>
<evidence type="ECO:0000259" key="8">
    <source>
        <dbReference type="PROSITE" id="PS50109"/>
    </source>
</evidence>
<evidence type="ECO:0000256" key="3">
    <source>
        <dbReference type="ARBA" id="ARBA00022553"/>
    </source>
</evidence>
<dbReference type="PANTHER" id="PTHR43547:SF10">
    <property type="entry name" value="SENSOR HISTIDINE KINASE DCUS"/>
    <property type="match status" value="1"/>
</dbReference>
<evidence type="ECO:0000256" key="4">
    <source>
        <dbReference type="ARBA" id="ARBA00022692"/>
    </source>
</evidence>
<dbReference type="Pfam" id="PF14689">
    <property type="entry name" value="SPOB_a"/>
    <property type="match status" value="1"/>
</dbReference>
<dbReference type="InterPro" id="IPR013767">
    <property type="entry name" value="PAS_fold"/>
</dbReference>
<gene>
    <name evidence="10" type="ORF">KVH43_02015</name>
</gene>
<accession>A0ABX8RE26</accession>
<name>A0ABX8RE26_9CLOT</name>
<dbReference type="InterPro" id="IPR005467">
    <property type="entry name" value="His_kinase_dom"/>
</dbReference>